<protein>
    <submittedName>
        <fullName evidence="2">Uncharacterized protein</fullName>
    </submittedName>
</protein>
<sequence length="1120" mass="126725">TMPASKGGWRPVVGSGGLLYGSFGTAPLHAPQYKIPVPVLDSYQSSARPLASRDAAKLTTIAQSYRPTTHRTVPTSQQAPIHQPINSYHNPFAIQNNGLLQNGGLNFQNGLNYYKHVQNYPMDSVLIRNPHNPYAARPVFQKYPQKFKQQQLQNNALQQLTSIQPLQFAQYQTSKPLDIFGKPVQSYARPTQNKNQQPGGTEIYKQELYKLPDSDTASQSVSQQVKTAQQQNLGVQQSLGLQNQFYNPYGQYTFQNAALPPSILGSFGNFGLQAVKGGNQFQFQSTKPTFFPQHPTKQTIFNSFSYSPNYKTTPLIYSTSTPRLQTTPNQFQYSSTYSDYKITPVPNTKVSTPPKIDPNAGAKDSFKASPQDHFSKFHNNDFNKIIATTYNPLQTTANNVYEYSFQAQNIGQNQNYYDQKNINYNFDKKQKIHDNIPAGVNQQLTKQYANPPSRPELGGTIRPTYEVTETTDSDVITHSSPAPWSLTSQPYDNPKSTEDSPQKQDYIDYGLQNPTPLSAVPEEYAIVTEAEKGYDNSLSYDGPVESQSRRPLGDDFEPIGKHKLNDYYTYKVSTPSYDDIHVPKRTKKPATETSSLSTQETTTASTVASDIPVEALPTLPPYKHFKRPSTPEPSTFEKDRIRKRTKIRRRRPTLAQLNRNKEETSTRLATIPTEEPPADAHEVHTIRPRVRPTTNEKLASASTTVSVSTDLTTSALPTIAPTLPTIVKKKLAHRRLITTTPAERFDTTTTPSFQIYEANKESQIMKIANRQQYKPTSSPYDTPDYTHKQDEKDTPTSDVAVSLYDGLKTTAGTDLDLEFAFHKDVKPIEAKLEPVTNHYRDTTTDSDVSNEITTYSPRLENTSGIGRVPRPRLRNKYNRPKFSVKDYKSRLGSTTSTTEKPFENTPKIRFPQRRIPYSESDSETTTERKKFTPKDPRYTQNSEASENEKEYYVRPTIRQRQTTVETESTTKISSRIRNGNRRTKPMDETTETLLTTVHAKRPLRKKIKDSEIGESVQDISVTETTIYDLKDLTSERTRSESAIMKIADKKHHDHIENIFEHSKRVSDLTLAASKDYNKPGMFKSVSSNSRRIPNYFTIATDDPILPIEAFFPQLNQKKET</sequence>
<reference evidence="2 3" key="1">
    <citation type="journal article" date="2015" name="Genome Biol. Evol.">
        <title>The genome of winter moth (Operophtera brumata) provides a genomic perspective on sexual dimorphism and phenology.</title>
        <authorList>
            <person name="Derks M.F."/>
            <person name="Smit S."/>
            <person name="Salis L."/>
            <person name="Schijlen E."/>
            <person name="Bossers A."/>
            <person name="Mateman C."/>
            <person name="Pijl A.S."/>
            <person name="de Ridder D."/>
            <person name="Groenen M.A."/>
            <person name="Visser M.E."/>
            <person name="Megens H.J."/>
        </authorList>
    </citation>
    <scope>NUCLEOTIDE SEQUENCE [LARGE SCALE GENOMIC DNA]</scope>
    <source>
        <strain evidence="2">WM2013NL</strain>
        <tissue evidence="2">Head and thorax</tissue>
    </source>
</reference>
<dbReference type="EMBL" id="JTDY01000400">
    <property type="protein sequence ID" value="KOB77352.1"/>
    <property type="molecule type" value="Genomic_DNA"/>
</dbReference>
<proteinExistence type="predicted"/>
<dbReference type="AlphaFoldDB" id="A0A0L7LPJ6"/>
<feature type="region of interest" description="Disordered" evidence="1">
    <location>
        <begin position="537"/>
        <end position="557"/>
    </location>
</feature>
<evidence type="ECO:0000313" key="3">
    <source>
        <dbReference type="Proteomes" id="UP000037510"/>
    </source>
</evidence>
<dbReference type="Proteomes" id="UP000037510">
    <property type="component" value="Unassembled WGS sequence"/>
</dbReference>
<feature type="region of interest" description="Disordered" evidence="1">
    <location>
        <begin position="579"/>
        <end position="667"/>
    </location>
</feature>
<gene>
    <name evidence="2" type="ORF">OBRU01_04232</name>
</gene>
<evidence type="ECO:0000256" key="1">
    <source>
        <dbReference type="SAM" id="MobiDB-lite"/>
    </source>
</evidence>
<feature type="compositionally biased region" description="Low complexity" evidence="1">
    <location>
        <begin position="591"/>
        <end position="609"/>
    </location>
</feature>
<keyword evidence="3" id="KW-1185">Reference proteome</keyword>
<organism evidence="2 3">
    <name type="scientific">Operophtera brumata</name>
    <name type="common">Winter moth</name>
    <name type="synonym">Phalaena brumata</name>
    <dbReference type="NCBI Taxonomy" id="104452"/>
    <lineage>
        <taxon>Eukaryota</taxon>
        <taxon>Metazoa</taxon>
        <taxon>Ecdysozoa</taxon>
        <taxon>Arthropoda</taxon>
        <taxon>Hexapoda</taxon>
        <taxon>Insecta</taxon>
        <taxon>Pterygota</taxon>
        <taxon>Neoptera</taxon>
        <taxon>Endopterygota</taxon>
        <taxon>Lepidoptera</taxon>
        <taxon>Glossata</taxon>
        <taxon>Ditrysia</taxon>
        <taxon>Geometroidea</taxon>
        <taxon>Geometridae</taxon>
        <taxon>Larentiinae</taxon>
        <taxon>Operophtera</taxon>
    </lineage>
</organism>
<feature type="compositionally biased region" description="Basic residues" evidence="1">
    <location>
        <begin position="641"/>
        <end position="652"/>
    </location>
</feature>
<feature type="compositionally biased region" description="Basic and acidic residues" evidence="1">
    <location>
        <begin position="547"/>
        <end position="557"/>
    </location>
</feature>
<feature type="region of interest" description="Disordered" evidence="1">
    <location>
        <begin position="468"/>
        <end position="507"/>
    </location>
</feature>
<feature type="compositionally biased region" description="Basic and acidic residues" evidence="1">
    <location>
        <begin position="784"/>
        <end position="795"/>
    </location>
</feature>
<evidence type="ECO:0000313" key="2">
    <source>
        <dbReference type="EMBL" id="KOB77352.1"/>
    </source>
</evidence>
<feature type="compositionally biased region" description="Polar residues" evidence="1">
    <location>
        <begin position="468"/>
        <end position="491"/>
    </location>
</feature>
<feature type="region of interest" description="Disordered" evidence="1">
    <location>
        <begin position="772"/>
        <end position="795"/>
    </location>
</feature>
<feature type="region of interest" description="Disordered" evidence="1">
    <location>
        <begin position="344"/>
        <end position="366"/>
    </location>
</feature>
<feature type="region of interest" description="Disordered" evidence="1">
    <location>
        <begin position="911"/>
        <end position="949"/>
    </location>
</feature>
<accession>A0A0L7LPJ6</accession>
<feature type="compositionally biased region" description="Basic and acidic residues" evidence="1">
    <location>
        <begin position="495"/>
        <end position="506"/>
    </location>
</feature>
<comment type="caution">
    <text evidence="2">The sequence shown here is derived from an EMBL/GenBank/DDBJ whole genome shotgun (WGS) entry which is preliminary data.</text>
</comment>
<dbReference type="STRING" id="104452.A0A0L7LPJ6"/>
<name>A0A0L7LPJ6_OPEBR</name>
<feature type="non-terminal residue" evidence="2">
    <location>
        <position position="1"/>
    </location>
</feature>
<feature type="compositionally biased region" description="Basic and acidic residues" evidence="1">
    <location>
        <begin position="925"/>
        <end position="937"/>
    </location>
</feature>